<protein>
    <submittedName>
        <fullName evidence="1">3-keto-steroid reductase</fullName>
        <ecNumber evidence="1">1.1.1.270</ecNumber>
    </submittedName>
</protein>
<proteinExistence type="predicted"/>
<sequence>MSSPSGSSNESSTYTVLVTGANSGLGFSTCCRLIDEFLFSRPQNHILHLIPTTRSASKSADTLDRLRQHLTKTLRRSNGTTLGISVLLERRIRLEAEQVELTSLVSVKRLARRLRKRGEQEGLRIDALVCNAGIGGWEGFDMLKATWGLLTDLIDTVTYPRYKTGGKGWVTKPQMAGAEGEAEGKEEGVDRDRDRDTDSTLGEVFTANVFGHYLLAHDLVPLMSSTTPDQHPGRIVWVSSIEAYPHSLDLDDLQGLHTTESYESSKRLTDVLVLSSELPSTQQWVSPYLSLPGSSKSQDQDGQELRRPKMYLSHPGVCGTSIAALPKLLEYCMFAVFYVARLLGSPWHCVSSYLGAVSVVWLALTPAAQLEELEHEEGKAKWGSACDVRGDERVIRTEVSGWGWGGRVGEVPDGGLRSAKGRWRGMRTVSKESREEFEETGRKVWRAMEELRVKWESRLEGVE</sequence>
<accession>A0ACC3SJ94</accession>
<evidence type="ECO:0000313" key="2">
    <source>
        <dbReference type="Proteomes" id="UP001320706"/>
    </source>
</evidence>
<gene>
    <name evidence="1" type="primary">ERG27</name>
    <name evidence="1" type="ORF">M8818_002058</name>
</gene>
<name>A0ACC3SJ94_9PEZI</name>
<dbReference type="EMBL" id="JAMKPW020000008">
    <property type="protein sequence ID" value="KAK8215437.1"/>
    <property type="molecule type" value="Genomic_DNA"/>
</dbReference>
<organism evidence="1 2">
    <name type="scientific">Zalaria obscura</name>
    <dbReference type="NCBI Taxonomy" id="2024903"/>
    <lineage>
        <taxon>Eukaryota</taxon>
        <taxon>Fungi</taxon>
        <taxon>Dikarya</taxon>
        <taxon>Ascomycota</taxon>
        <taxon>Pezizomycotina</taxon>
        <taxon>Dothideomycetes</taxon>
        <taxon>Dothideomycetidae</taxon>
        <taxon>Dothideales</taxon>
        <taxon>Zalariaceae</taxon>
        <taxon>Zalaria</taxon>
    </lineage>
</organism>
<dbReference type="EC" id="1.1.1.270" evidence="1"/>
<evidence type="ECO:0000313" key="1">
    <source>
        <dbReference type="EMBL" id="KAK8215437.1"/>
    </source>
</evidence>
<comment type="caution">
    <text evidence="1">The sequence shown here is derived from an EMBL/GenBank/DDBJ whole genome shotgun (WGS) entry which is preliminary data.</text>
</comment>
<dbReference type="Proteomes" id="UP001320706">
    <property type="component" value="Unassembled WGS sequence"/>
</dbReference>
<reference evidence="1" key="1">
    <citation type="submission" date="2024-02" db="EMBL/GenBank/DDBJ databases">
        <title>Metagenome Assembled Genome of Zalaria obscura JY119.</title>
        <authorList>
            <person name="Vighnesh L."/>
            <person name="Jagadeeshwari U."/>
            <person name="Venkata Ramana C."/>
            <person name="Sasikala C."/>
        </authorList>
    </citation>
    <scope>NUCLEOTIDE SEQUENCE</scope>
    <source>
        <strain evidence="1">JY119</strain>
    </source>
</reference>
<keyword evidence="2" id="KW-1185">Reference proteome</keyword>
<keyword evidence="1" id="KW-0560">Oxidoreductase</keyword>